<evidence type="ECO:0000256" key="2">
    <source>
        <dbReference type="ARBA" id="ARBA00012003"/>
    </source>
</evidence>
<dbReference type="PANTHER" id="PTHR12303:SF6">
    <property type="entry name" value="CARNOSINE N-METHYLTRANSFERASE"/>
    <property type="match status" value="1"/>
</dbReference>
<organism evidence="7 8">
    <name type="scientific">Dacryopinax primogenitus (strain DJM 731)</name>
    <name type="common">Brown rot fungus</name>
    <dbReference type="NCBI Taxonomy" id="1858805"/>
    <lineage>
        <taxon>Eukaryota</taxon>
        <taxon>Fungi</taxon>
        <taxon>Dikarya</taxon>
        <taxon>Basidiomycota</taxon>
        <taxon>Agaricomycotina</taxon>
        <taxon>Dacrymycetes</taxon>
        <taxon>Dacrymycetales</taxon>
        <taxon>Dacrymycetaceae</taxon>
        <taxon>Dacryopinax</taxon>
    </lineage>
</organism>
<reference evidence="7 8" key="1">
    <citation type="journal article" date="2012" name="Science">
        <title>The Paleozoic origin of enzymatic lignin decomposition reconstructed from 31 fungal genomes.</title>
        <authorList>
            <person name="Floudas D."/>
            <person name="Binder M."/>
            <person name="Riley R."/>
            <person name="Barry K."/>
            <person name="Blanchette R.A."/>
            <person name="Henrissat B."/>
            <person name="Martinez A.T."/>
            <person name="Otillar R."/>
            <person name="Spatafora J.W."/>
            <person name="Yadav J.S."/>
            <person name="Aerts A."/>
            <person name="Benoit I."/>
            <person name="Boyd A."/>
            <person name="Carlson A."/>
            <person name="Copeland A."/>
            <person name="Coutinho P.M."/>
            <person name="de Vries R.P."/>
            <person name="Ferreira P."/>
            <person name="Findley K."/>
            <person name="Foster B."/>
            <person name="Gaskell J."/>
            <person name="Glotzer D."/>
            <person name="Gorecki P."/>
            <person name="Heitman J."/>
            <person name="Hesse C."/>
            <person name="Hori C."/>
            <person name="Igarashi K."/>
            <person name="Jurgens J.A."/>
            <person name="Kallen N."/>
            <person name="Kersten P."/>
            <person name="Kohler A."/>
            <person name="Kuees U."/>
            <person name="Kumar T.K.A."/>
            <person name="Kuo A."/>
            <person name="LaButti K."/>
            <person name="Larrondo L.F."/>
            <person name="Lindquist E."/>
            <person name="Ling A."/>
            <person name="Lombard V."/>
            <person name="Lucas S."/>
            <person name="Lundell T."/>
            <person name="Martin R."/>
            <person name="McLaughlin D.J."/>
            <person name="Morgenstern I."/>
            <person name="Morin E."/>
            <person name="Murat C."/>
            <person name="Nagy L.G."/>
            <person name="Nolan M."/>
            <person name="Ohm R.A."/>
            <person name="Patyshakuliyeva A."/>
            <person name="Rokas A."/>
            <person name="Ruiz-Duenas F.J."/>
            <person name="Sabat G."/>
            <person name="Salamov A."/>
            <person name="Samejima M."/>
            <person name="Schmutz J."/>
            <person name="Slot J.C."/>
            <person name="St John F."/>
            <person name="Stenlid J."/>
            <person name="Sun H."/>
            <person name="Sun S."/>
            <person name="Syed K."/>
            <person name="Tsang A."/>
            <person name="Wiebenga A."/>
            <person name="Young D."/>
            <person name="Pisabarro A."/>
            <person name="Eastwood D.C."/>
            <person name="Martin F."/>
            <person name="Cullen D."/>
            <person name="Grigoriev I.V."/>
            <person name="Hibbett D.S."/>
        </authorList>
    </citation>
    <scope>NUCLEOTIDE SEQUENCE [LARGE SCALE GENOMIC DNA]</scope>
    <source>
        <strain evidence="7 8">DJM-731 SS1</strain>
    </source>
</reference>
<dbReference type="PANTHER" id="PTHR12303">
    <property type="entry name" value="CARNOSINE N-METHYLTRANSFERASE"/>
    <property type="match status" value="1"/>
</dbReference>
<feature type="compositionally biased region" description="Basic residues" evidence="6">
    <location>
        <begin position="124"/>
        <end position="136"/>
    </location>
</feature>
<dbReference type="OrthoDB" id="978at2759"/>
<keyword evidence="4" id="KW-0808">Transferase</keyword>
<dbReference type="GO" id="GO:0032259">
    <property type="term" value="P:methylation"/>
    <property type="evidence" value="ECO:0007669"/>
    <property type="project" value="UniProtKB-KW"/>
</dbReference>
<evidence type="ECO:0000256" key="3">
    <source>
        <dbReference type="ARBA" id="ARBA00022603"/>
    </source>
</evidence>
<evidence type="ECO:0000313" key="7">
    <source>
        <dbReference type="EMBL" id="EJU01374.1"/>
    </source>
</evidence>
<dbReference type="GeneID" id="63687908"/>
<feature type="region of interest" description="Disordered" evidence="6">
    <location>
        <begin position="94"/>
        <end position="164"/>
    </location>
</feature>
<evidence type="ECO:0000313" key="8">
    <source>
        <dbReference type="Proteomes" id="UP000030653"/>
    </source>
</evidence>
<dbReference type="RefSeq" id="XP_040628271.1">
    <property type="nucleotide sequence ID" value="XM_040772846.1"/>
</dbReference>
<dbReference type="SMART" id="SM01296">
    <property type="entry name" value="N2227"/>
    <property type="match status" value="1"/>
</dbReference>
<proteinExistence type="inferred from homology"/>
<dbReference type="STRING" id="1858805.M5FXX7"/>
<evidence type="ECO:0000256" key="6">
    <source>
        <dbReference type="SAM" id="MobiDB-lite"/>
    </source>
</evidence>
<keyword evidence="3" id="KW-0489">Methyltransferase</keyword>
<dbReference type="EC" id="2.1.1.22" evidence="2"/>
<evidence type="ECO:0000256" key="5">
    <source>
        <dbReference type="ARBA" id="ARBA00022691"/>
    </source>
</evidence>
<dbReference type="GO" id="GO:0030735">
    <property type="term" value="F:carnosine N-methyltransferase activity"/>
    <property type="evidence" value="ECO:0007669"/>
    <property type="project" value="UniProtKB-EC"/>
</dbReference>
<dbReference type="EMBL" id="JH795864">
    <property type="protein sequence ID" value="EJU01374.1"/>
    <property type="molecule type" value="Genomic_DNA"/>
</dbReference>
<feature type="compositionally biased region" description="Basic and acidic residues" evidence="6">
    <location>
        <begin position="111"/>
        <end position="123"/>
    </location>
</feature>
<keyword evidence="8" id="KW-1185">Reference proteome</keyword>
<gene>
    <name evidence="7" type="ORF">DACRYDRAFT_22524</name>
</gene>
<dbReference type="InterPro" id="IPR029063">
    <property type="entry name" value="SAM-dependent_MTases_sf"/>
</dbReference>
<protein>
    <recommendedName>
        <fullName evidence="2">carnosine N-methyltransferase</fullName>
        <ecNumber evidence="2">2.1.1.22</ecNumber>
    </recommendedName>
</protein>
<dbReference type="OMA" id="GSMSMCA"/>
<keyword evidence="5" id="KW-0949">S-adenosyl-L-methionine</keyword>
<comment type="similarity">
    <text evidence="1">Belongs to the carnosine N-methyltransferase family.</text>
</comment>
<dbReference type="Gene3D" id="3.40.50.150">
    <property type="entry name" value="Vaccinia Virus protein VP39"/>
    <property type="match status" value="1"/>
</dbReference>
<dbReference type="InterPro" id="IPR012901">
    <property type="entry name" value="CARME"/>
</dbReference>
<feature type="compositionally biased region" description="Acidic residues" evidence="6">
    <location>
        <begin position="94"/>
        <end position="107"/>
    </location>
</feature>
<feature type="compositionally biased region" description="Basic and acidic residues" evidence="6">
    <location>
        <begin position="150"/>
        <end position="164"/>
    </location>
</feature>
<dbReference type="SUPFAM" id="SSF53335">
    <property type="entry name" value="S-adenosyl-L-methionine-dependent methyltransferases"/>
    <property type="match status" value="1"/>
</dbReference>
<accession>M5FXX7</accession>
<dbReference type="AlphaFoldDB" id="M5FXX7"/>
<sequence length="422" mass="47942">MSGHGPSAEDVQEEQAHFRQVVTTFRQYRQYSLSANIRRRKDFYSLPLPHQKLLREVGWYQKLGDVDDAILVNADFLEQIVDDTEIFAGSVDDLEEASTGGEQEEASSSDAHPHAEHTHEHGAHGHSHGRHSHGHAHTHERVVGSSSVPAHEHRQKVSEPDMDKLRSTLKQFVRDWSAEGKKERDEQYEPILQALEEHFKDIPEDGRSDIQVLVPGAGLGRLTWEVVNRGFSCQGNEFSYFMLLSSFFMLNRSPETNKWTIYPHIHSLSNLQSEASLLQPIMIPDVLPGERKQGPDFSQVAGDFEEVYGLGARDQAEAWDAVLTCFFIDTAKNIVSYLEIIRHLLTPGGVWINLGPLLWHFENNSTKDVSIELNLAEVKVLAEKMGFKIENERMIETTYVGHEDAMLHHVYNCAFWTATKIK</sequence>
<dbReference type="Proteomes" id="UP000030653">
    <property type="component" value="Unassembled WGS sequence"/>
</dbReference>
<name>M5FXX7_DACPD</name>
<dbReference type="HOGENOM" id="CLU_030612_1_1_1"/>
<evidence type="ECO:0000256" key="1">
    <source>
        <dbReference type="ARBA" id="ARBA00010086"/>
    </source>
</evidence>
<dbReference type="Pfam" id="PF07942">
    <property type="entry name" value="CARME"/>
    <property type="match status" value="1"/>
</dbReference>
<evidence type="ECO:0000256" key="4">
    <source>
        <dbReference type="ARBA" id="ARBA00022679"/>
    </source>
</evidence>